<dbReference type="PANTHER" id="PTHR45967:SF41">
    <property type="entry name" value="BZIP TRANSCRIPTION FACTOR 16-LIKE ISOFORM X1"/>
    <property type="match status" value="1"/>
</dbReference>
<name>A0AAE1S949_9SOLA</name>
<dbReference type="Gene3D" id="1.20.5.170">
    <property type="match status" value="1"/>
</dbReference>
<dbReference type="AlphaFoldDB" id="A0AAE1S949"/>
<evidence type="ECO:0000256" key="3">
    <source>
        <dbReference type="ARBA" id="ARBA00023015"/>
    </source>
</evidence>
<dbReference type="EMBL" id="JAVYJV010000008">
    <property type="protein sequence ID" value="KAK4364701.1"/>
    <property type="molecule type" value="Genomic_DNA"/>
</dbReference>
<dbReference type="GO" id="GO:0043565">
    <property type="term" value="F:sequence-specific DNA binding"/>
    <property type="evidence" value="ECO:0007669"/>
    <property type="project" value="InterPro"/>
</dbReference>
<feature type="compositionally biased region" description="Polar residues" evidence="7">
    <location>
        <begin position="187"/>
        <end position="198"/>
    </location>
</feature>
<comment type="subcellular location">
    <subcellularLocation>
        <location evidence="1">Nucleus</location>
    </subcellularLocation>
</comment>
<evidence type="ECO:0000313" key="10">
    <source>
        <dbReference type="Proteomes" id="UP001291623"/>
    </source>
</evidence>
<sequence>MPYGISCLKLSRSHLSDTKVLPYKAQVIEVDKKVCITVLIHATDICWVLRVECPNCMLLGCPFLPFLTDEKELKRQRRKQSNRESARRSRLRKQVRIILLLFLCLSGLTPDSTLPFGARRSDELAQRAEVLKEENASLRAELSRLRSEHDQLAAQNASLKERLGEVPGRDDPRPSRNDISLNKDIQHSSQTEPTQGGQ</sequence>
<dbReference type="InterPro" id="IPR044827">
    <property type="entry name" value="GBF-like"/>
</dbReference>
<reference evidence="9" key="1">
    <citation type="submission" date="2023-12" db="EMBL/GenBank/DDBJ databases">
        <title>Genome assembly of Anisodus tanguticus.</title>
        <authorList>
            <person name="Wang Y.-J."/>
        </authorList>
    </citation>
    <scope>NUCLEOTIDE SEQUENCE</scope>
    <source>
        <strain evidence="9">KB-2021</strain>
        <tissue evidence="9">Leaf</tissue>
    </source>
</reference>
<proteinExistence type="inferred from homology"/>
<evidence type="ECO:0000313" key="9">
    <source>
        <dbReference type="EMBL" id="KAK4364701.1"/>
    </source>
</evidence>
<keyword evidence="5" id="KW-0804">Transcription</keyword>
<evidence type="ECO:0000259" key="8">
    <source>
        <dbReference type="PROSITE" id="PS00036"/>
    </source>
</evidence>
<evidence type="ECO:0000256" key="5">
    <source>
        <dbReference type="ARBA" id="ARBA00023163"/>
    </source>
</evidence>
<comment type="similarity">
    <text evidence="2">Belongs to the bZIP family.</text>
</comment>
<feature type="region of interest" description="Disordered" evidence="7">
    <location>
        <begin position="155"/>
        <end position="198"/>
    </location>
</feature>
<evidence type="ECO:0000256" key="4">
    <source>
        <dbReference type="ARBA" id="ARBA00023125"/>
    </source>
</evidence>
<evidence type="ECO:0000256" key="1">
    <source>
        <dbReference type="ARBA" id="ARBA00004123"/>
    </source>
</evidence>
<dbReference type="InterPro" id="IPR004827">
    <property type="entry name" value="bZIP"/>
</dbReference>
<dbReference type="GO" id="GO:0003700">
    <property type="term" value="F:DNA-binding transcription factor activity"/>
    <property type="evidence" value="ECO:0007669"/>
    <property type="project" value="InterPro"/>
</dbReference>
<evidence type="ECO:0000256" key="7">
    <source>
        <dbReference type="SAM" id="MobiDB-lite"/>
    </source>
</evidence>
<keyword evidence="6" id="KW-0539">Nucleus</keyword>
<evidence type="ECO:0000256" key="6">
    <source>
        <dbReference type="ARBA" id="ARBA00023242"/>
    </source>
</evidence>
<dbReference type="InterPro" id="IPR045314">
    <property type="entry name" value="bZIP_plant_GBF1"/>
</dbReference>
<accession>A0AAE1S949</accession>
<organism evidence="9 10">
    <name type="scientific">Anisodus tanguticus</name>
    <dbReference type="NCBI Taxonomy" id="243964"/>
    <lineage>
        <taxon>Eukaryota</taxon>
        <taxon>Viridiplantae</taxon>
        <taxon>Streptophyta</taxon>
        <taxon>Embryophyta</taxon>
        <taxon>Tracheophyta</taxon>
        <taxon>Spermatophyta</taxon>
        <taxon>Magnoliopsida</taxon>
        <taxon>eudicotyledons</taxon>
        <taxon>Gunneridae</taxon>
        <taxon>Pentapetalae</taxon>
        <taxon>asterids</taxon>
        <taxon>lamiids</taxon>
        <taxon>Solanales</taxon>
        <taxon>Solanaceae</taxon>
        <taxon>Solanoideae</taxon>
        <taxon>Hyoscyameae</taxon>
        <taxon>Anisodus</taxon>
    </lineage>
</organism>
<keyword evidence="10" id="KW-1185">Reference proteome</keyword>
<dbReference type="Proteomes" id="UP001291623">
    <property type="component" value="Unassembled WGS sequence"/>
</dbReference>
<protein>
    <recommendedName>
        <fullName evidence="8">BZIP domain-containing protein</fullName>
    </recommendedName>
</protein>
<keyword evidence="4" id="KW-0238">DNA-binding</keyword>
<dbReference type="PROSITE" id="PS00036">
    <property type="entry name" value="BZIP_BASIC"/>
    <property type="match status" value="1"/>
</dbReference>
<feature type="compositionally biased region" description="Basic and acidic residues" evidence="7">
    <location>
        <begin position="159"/>
        <end position="176"/>
    </location>
</feature>
<comment type="caution">
    <text evidence="9">The sequence shown here is derived from an EMBL/GenBank/DDBJ whole genome shotgun (WGS) entry which is preliminary data.</text>
</comment>
<feature type="domain" description="BZIP" evidence="8">
    <location>
        <begin position="77"/>
        <end position="92"/>
    </location>
</feature>
<dbReference type="PANTHER" id="PTHR45967">
    <property type="entry name" value="G-BOX-BINDING FACTOR 3-RELATED"/>
    <property type="match status" value="1"/>
</dbReference>
<dbReference type="CDD" id="cd14702">
    <property type="entry name" value="bZIP_plant_GBF1"/>
    <property type="match status" value="1"/>
</dbReference>
<dbReference type="Pfam" id="PF00170">
    <property type="entry name" value="bZIP_1"/>
    <property type="match status" value="1"/>
</dbReference>
<gene>
    <name evidence="9" type="ORF">RND71_016059</name>
</gene>
<evidence type="ECO:0000256" key="2">
    <source>
        <dbReference type="ARBA" id="ARBA00007163"/>
    </source>
</evidence>
<dbReference type="SMART" id="SM00338">
    <property type="entry name" value="BRLZ"/>
    <property type="match status" value="1"/>
</dbReference>
<dbReference type="GO" id="GO:0005634">
    <property type="term" value="C:nucleus"/>
    <property type="evidence" value="ECO:0007669"/>
    <property type="project" value="UniProtKB-SubCell"/>
</dbReference>
<keyword evidence="3" id="KW-0805">Transcription regulation</keyword>